<dbReference type="Proteomes" id="UP001066276">
    <property type="component" value="Chromosome 5"/>
</dbReference>
<keyword evidence="1" id="KW-0175">Coiled coil</keyword>
<proteinExistence type="predicted"/>
<dbReference type="EMBL" id="JANPWB010000009">
    <property type="protein sequence ID" value="KAJ1154284.1"/>
    <property type="molecule type" value="Genomic_DNA"/>
</dbReference>
<comment type="caution">
    <text evidence="2">The sequence shown here is derived from an EMBL/GenBank/DDBJ whole genome shotgun (WGS) entry which is preliminary data.</text>
</comment>
<protein>
    <submittedName>
        <fullName evidence="2">Uncharacterized protein</fullName>
    </submittedName>
</protein>
<evidence type="ECO:0000313" key="3">
    <source>
        <dbReference type="Proteomes" id="UP001066276"/>
    </source>
</evidence>
<evidence type="ECO:0000256" key="1">
    <source>
        <dbReference type="SAM" id="Coils"/>
    </source>
</evidence>
<organism evidence="2 3">
    <name type="scientific">Pleurodeles waltl</name>
    <name type="common">Iberian ribbed newt</name>
    <dbReference type="NCBI Taxonomy" id="8319"/>
    <lineage>
        <taxon>Eukaryota</taxon>
        <taxon>Metazoa</taxon>
        <taxon>Chordata</taxon>
        <taxon>Craniata</taxon>
        <taxon>Vertebrata</taxon>
        <taxon>Euteleostomi</taxon>
        <taxon>Amphibia</taxon>
        <taxon>Batrachia</taxon>
        <taxon>Caudata</taxon>
        <taxon>Salamandroidea</taxon>
        <taxon>Salamandridae</taxon>
        <taxon>Pleurodelinae</taxon>
        <taxon>Pleurodeles</taxon>
    </lineage>
</organism>
<gene>
    <name evidence="2" type="ORF">NDU88_007037</name>
</gene>
<evidence type="ECO:0000313" key="2">
    <source>
        <dbReference type="EMBL" id="KAJ1154284.1"/>
    </source>
</evidence>
<feature type="coiled-coil region" evidence="1">
    <location>
        <begin position="62"/>
        <end position="117"/>
    </location>
</feature>
<keyword evidence="3" id="KW-1185">Reference proteome</keyword>
<accession>A0AAV7RPR0</accession>
<reference evidence="2" key="1">
    <citation type="journal article" date="2022" name="bioRxiv">
        <title>Sequencing and chromosome-scale assembly of the giantPleurodeles waltlgenome.</title>
        <authorList>
            <person name="Brown T."/>
            <person name="Elewa A."/>
            <person name="Iarovenko S."/>
            <person name="Subramanian E."/>
            <person name="Araus A.J."/>
            <person name="Petzold A."/>
            <person name="Susuki M."/>
            <person name="Suzuki K.-i.T."/>
            <person name="Hayashi T."/>
            <person name="Toyoda A."/>
            <person name="Oliveira C."/>
            <person name="Osipova E."/>
            <person name="Leigh N.D."/>
            <person name="Simon A."/>
            <person name="Yun M.H."/>
        </authorList>
    </citation>
    <scope>NUCLEOTIDE SEQUENCE</scope>
    <source>
        <strain evidence="2">20211129_DDA</strain>
        <tissue evidence="2">Liver</tissue>
    </source>
</reference>
<dbReference type="AlphaFoldDB" id="A0AAV7RPR0"/>
<name>A0AAV7RPR0_PLEWA</name>
<sequence length="125" mass="14534">MPRGKSSRDSSVSLLWSKFSPVAMTNKGESSAQPITQEYMDKFLSDIKLEMVSLKADFKSCMQDLRRELTEVGTKVDDIERNTDARTEDHEMLWQRKAALEDQHIKLQAKQENEENHSSRHNIYM</sequence>